<dbReference type="Proteomes" id="UP000077628">
    <property type="component" value="Unassembled WGS sequence"/>
</dbReference>
<name>A0A177NRB0_9GAMM</name>
<dbReference type="EMBL" id="LUUK01000131">
    <property type="protein sequence ID" value="OAI20576.1"/>
    <property type="molecule type" value="Genomic_DNA"/>
</dbReference>
<evidence type="ECO:0000313" key="2">
    <source>
        <dbReference type="EMBL" id="OAI20576.1"/>
    </source>
</evidence>
<feature type="region of interest" description="Disordered" evidence="1">
    <location>
        <begin position="1"/>
        <end position="47"/>
    </location>
</feature>
<evidence type="ECO:0000313" key="3">
    <source>
        <dbReference type="Proteomes" id="UP000077628"/>
    </source>
</evidence>
<comment type="caution">
    <text evidence="2">The sequence shown here is derived from an EMBL/GenBank/DDBJ whole genome shotgun (WGS) entry which is preliminary data.</text>
</comment>
<sequence>MSGAEPTIPGAEPAIPGFARRQPDRPQLAGAGSALEPPGKRVRKSSNKVWAFGRSRLAASRSLC</sequence>
<proteinExistence type="predicted"/>
<protein>
    <submittedName>
        <fullName evidence="2">Uncharacterized protein</fullName>
    </submittedName>
</protein>
<reference evidence="3" key="1">
    <citation type="submission" date="2016-03" db="EMBL/GenBank/DDBJ databases">
        <authorList>
            <person name="Heylen K."/>
            <person name="De Vos P."/>
            <person name="Vekeman B."/>
        </authorList>
    </citation>
    <scope>NUCLEOTIDE SEQUENCE [LARGE SCALE GENOMIC DNA]</scope>
    <source>
        <strain evidence="3">R-45383</strain>
    </source>
</reference>
<organism evidence="2 3">
    <name type="scientific">Methylomonas koyamae</name>
    <dbReference type="NCBI Taxonomy" id="702114"/>
    <lineage>
        <taxon>Bacteria</taxon>
        <taxon>Pseudomonadati</taxon>
        <taxon>Pseudomonadota</taxon>
        <taxon>Gammaproteobacteria</taxon>
        <taxon>Methylococcales</taxon>
        <taxon>Methylococcaceae</taxon>
        <taxon>Methylomonas</taxon>
    </lineage>
</organism>
<evidence type="ECO:0000256" key="1">
    <source>
        <dbReference type="SAM" id="MobiDB-lite"/>
    </source>
</evidence>
<gene>
    <name evidence="2" type="ORF">A1355_23950</name>
</gene>
<dbReference type="AlphaFoldDB" id="A0A177NRB0"/>
<keyword evidence="3" id="KW-1185">Reference proteome</keyword>
<accession>A0A177NRB0</accession>